<protein>
    <submittedName>
        <fullName evidence="1">Uncharacterized protein</fullName>
    </submittedName>
</protein>
<evidence type="ECO:0000313" key="1">
    <source>
        <dbReference type="EMBL" id="KFD71043.1"/>
    </source>
</evidence>
<reference evidence="1" key="1">
    <citation type="journal article" date="2014" name="Nat. Genet.">
        <title>Genome and transcriptome of the porcine whipworm Trichuris suis.</title>
        <authorList>
            <person name="Jex A.R."/>
            <person name="Nejsum P."/>
            <person name="Schwarz E.M."/>
            <person name="Hu L."/>
            <person name="Young N.D."/>
            <person name="Hall R.S."/>
            <person name="Korhonen P.K."/>
            <person name="Liao S."/>
            <person name="Thamsborg S."/>
            <person name="Xia J."/>
            <person name="Xu P."/>
            <person name="Wang S."/>
            <person name="Scheerlinck J.P."/>
            <person name="Hofmann A."/>
            <person name="Sternberg P.W."/>
            <person name="Wang J."/>
            <person name="Gasser R.B."/>
        </authorList>
    </citation>
    <scope>NUCLEOTIDE SEQUENCE [LARGE SCALE GENOMIC DNA]</scope>
    <source>
        <strain evidence="1">DCEP-RM93F</strain>
    </source>
</reference>
<dbReference type="AlphaFoldDB" id="A0A085NNJ7"/>
<name>A0A085NNJ7_9BILA</name>
<proteinExistence type="predicted"/>
<dbReference type="Proteomes" id="UP000030758">
    <property type="component" value="Unassembled WGS sequence"/>
</dbReference>
<sequence length="139" mass="15537">MVIQWPCCICNAAYQPYPPVNFQDIQRSDLGVWVLERQKLPMATHLQALMMSTMSSEDILRKWVWTCSHEDCACSDMDAIKMPSVMRACFEVDVLLTPVLNVAKQGNIAGDSAWSSNGLGSVLQFAGLILQSNFQDIHN</sequence>
<organism evidence="1">
    <name type="scientific">Trichuris suis</name>
    <name type="common">pig whipworm</name>
    <dbReference type="NCBI Taxonomy" id="68888"/>
    <lineage>
        <taxon>Eukaryota</taxon>
        <taxon>Metazoa</taxon>
        <taxon>Ecdysozoa</taxon>
        <taxon>Nematoda</taxon>
        <taxon>Enoplea</taxon>
        <taxon>Dorylaimia</taxon>
        <taxon>Trichinellida</taxon>
        <taxon>Trichuridae</taxon>
        <taxon>Trichuris</taxon>
    </lineage>
</organism>
<dbReference type="EMBL" id="KL367484">
    <property type="protein sequence ID" value="KFD71043.1"/>
    <property type="molecule type" value="Genomic_DNA"/>
</dbReference>
<accession>A0A085NNJ7</accession>
<gene>
    <name evidence="1" type="ORF">M514_02618</name>
</gene>